<keyword evidence="7" id="KW-1185">Reference proteome</keyword>
<dbReference type="RefSeq" id="WP_048233177.1">
    <property type="nucleotide sequence ID" value="NZ_AP028314.1"/>
</dbReference>
<proteinExistence type="predicted"/>
<evidence type="ECO:0000313" key="6">
    <source>
        <dbReference type="Proteomes" id="UP000512222"/>
    </source>
</evidence>
<evidence type="ECO:0000313" key="7">
    <source>
        <dbReference type="Proteomes" id="UP001164536"/>
    </source>
</evidence>
<sequence>MDYVIAAALLPQDKLWTVEYSWKMVEAITPEIPQIEDETELIELIRHAWLWDKNAMIQYARIQKEVGDDDVLDDFIRSNAHRLVSYDGLSLRRPDVFNMNYSEFITRLADLQYPLASRLAANGLLWSAGETNSTFNPLAQDVRKRLIRYTRYAIKGGYHIHSYLADCILFPSGFSYKDSNNKQLNSLENRIDNLTREELEDSFSAYKVSGIHGSQYAQIRLSEFYFYGVSVKRDIEMAYAWSMIANDSFIYFNKEGYKRHASERYKENILNEYNNVNLKNLIPLQMTKIEIERSVALASKIKETLVEDDYYSWEVQMDAVPPAP</sequence>
<dbReference type="Gene3D" id="1.25.40.10">
    <property type="entry name" value="Tetratricopeptide repeat domain"/>
    <property type="match status" value="1"/>
</dbReference>
<dbReference type="Proteomes" id="UP001164536">
    <property type="component" value="Chromosome"/>
</dbReference>
<organism evidence="2 5">
    <name type="scientific">Citrobacter freundii</name>
    <dbReference type="NCBI Taxonomy" id="546"/>
    <lineage>
        <taxon>Bacteria</taxon>
        <taxon>Pseudomonadati</taxon>
        <taxon>Pseudomonadota</taxon>
        <taxon>Gammaproteobacteria</taxon>
        <taxon>Enterobacterales</taxon>
        <taxon>Enterobacteriaceae</taxon>
        <taxon>Citrobacter</taxon>
        <taxon>Citrobacter freundii complex</taxon>
    </lineage>
</organism>
<dbReference type="EMBL" id="NEFA01000011">
    <property type="protein sequence ID" value="OYR04398.1"/>
    <property type="molecule type" value="Genomic_DNA"/>
</dbReference>
<evidence type="ECO:0000313" key="3">
    <source>
        <dbReference type="EMBL" id="QLV31885.1"/>
    </source>
</evidence>
<accession>A0A1B2JXM7</accession>
<evidence type="ECO:0000313" key="5">
    <source>
        <dbReference type="Proteomes" id="UP000215827"/>
    </source>
</evidence>
<evidence type="ECO:0000313" key="2">
    <source>
        <dbReference type="EMBL" id="OYR04398.1"/>
    </source>
</evidence>
<dbReference type="Proteomes" id="UP000512222">
    <property type="component" value="Chromosome"/>
</dbReference>
<reference evidence="4" key="4">
    <citation type="submission" date="2022-12" db="EMBL/GenBank/DDBJ databases">
        <title>2953647.</title>
        <authorList>
            <person name="Hergert J."/>
            <person name="Casey R."/>
            <person name="Wagner J."/>
            <person name="Young E.L."/>
            <person name="Oakeson K.F."/>
        </authorList>
    </citation>
    <scope>NUCLEOTIDE SEQUENCE</scope>
    <source>
        <strain evidence="4">2953647</strain>
    </source>
</reference>
<name>A0A1B2JXM7_CITFR</name>
<dbReference type="Proteomes" id="UP000215827">
    <property type="component" value="Unassembled WGS sequence"/>
</dbReference>
<reference evidence="3" key="3">
    <citation type="journal article" date="2021" name="Microb. Genom.">
        <title>A genomic epidemiological study shows that prevalence of antimicrobial resistance in Enterobacterales is associated with the livestock host, as well as antimicrobial usage.</title>
        <authorList>
            <person name="AbuOun M."/>
            <person name="Jones H."/>
            <person name="Stubberfield E."/>
            <person name="Gilson D."/>
            <person name="Shaw L.P."/>
            <person name="Hubbard A.T.M."/>
            <person name="Chau K.K."/>
            <person name="Sebra R."/>
            <person name="Peto T.E.A."/>
            <person name="Crook D.W."/>
            <person name="Read D.S."/>
            <person name="Gweon H.S."/>
            <person name="Walker A.S."/>
            <person name="Stoesser N."/>
            <person name="Smith R.P."/>
            <person name="Anjum M.F."/>
            <person name="On Behalf Of The Rehab Consortium."/>
        </authorList>
    </citation>
    <scope>NUCLEOTIDE SEQUENCE</scope>
    <source>
        <strain evidence="3">RHBSTW-00370</strain>
    </source>
</reference>
<reference evidence="6" key="2">
    <citation type="submission" date="2020-06" db="EMBL/GenBank/DDBJ databases">
        <title>REHAB project genomes.</title>
        <authorList>
            <person name="Shaw L.P."/>
        </authorList>
    </citation>
    <scope>NUCLEOTIDE SEQUENCE [LARGE SCALE GENOMIC DNA]</scope>
    <source>
        <strain evidence="6">RHBSTW-00370</strain>
    </source>
</reference>
<evidence type="ECO:0000313" key="1">
    <source>
        <dbReference type="EMBL" id="EMM7456490.1"/>
    </source>
</evidence>
<protein>
    <submittedName>
        <fullName evidence="1">SEL1-like repeat protein</fullName>
    </submittedName>
</protein>
<dbReference type="Proteomes" id="UP001169574">
    <property type="component" value="Unassembled WGS sequence"/>
</dbReference>
<gene>
    <name evidence="2" type="ORF">B9P89_12235</name>
    <name evidence="3" type="ORF">HV178_18715</name>
    <name evidence="4" type="ORF">O4000_18210</name>
    <name evidence="1" type="ORF">P7U51_000951</name>
</gene>
<reference evidence="1" key="5">
    <citation type="submission" date="2024-02" db="EMBL/GenBank/DDBJ databases">
        <authorList>
            <consortium name="Clinical and Environmental Microbiology Branch: Whole genome sequencing antimicrobial resistance pathogens in the healthcare setting"/>
        </authorList>
    </citation>
    <scope>NUCLEOTIDE SEQUENCE</scope>
    <source>
        <strain evidence="1">Whole organism</strain>
    </source>
</reference>
<evidence type="ECO:0000313" key="4">
    <source>
        <dbReference type="EMBL" id="WAZ56216.1"/>
    </source>
</evidence>
<dbReference type="EMBL" id="ABLGCN030000002">
    <property type="protein sequence ID" value="EMM7456490.1"/>
    <property type="molecule type" value="Genomic_DNA"/>
</dbReference>
<dbReference type="EMBL" id="CP056573">
    <property type="protein sequence ID" value="QLV31885.1"/>
    <property type="molecule type" value="Genomic_DNA"/>
</dbReference>
<dbReference type="AlphaFoldDB" id="A0A1B2JXM7"/>
<dbReference type="InterPro" id="IPR011990">
    <property type="entry name" value="TPR-like_helical_dom_sf"/>
</dbReference>
<reference evidence="2 5" key="1">
    <citation type="submission" date="2017-04" db="EMBL/GenBank/DDBJ databases">
        <title>Emergence of KPC-2-producing Citrobacter isolates from sediments of a Chinese river.</title>
        <authorList>
            <person name="Zheng B."/>
        </authorList>
    </citation>
    <scope>NUCLEOTIDE SEQUENCE [LARGE SCALE GENOMIC DNA]</scope>
    <source>
        <strain evidence="2 5">C191</strain>
    </source>
</reference>
<dbReference type="EMBL" id="CP114564">
    <property type="protein sequence ID" value="WAZ56216.1"/>
    <property type="molecule type" value="Genomic_DNA"/>
</dbReference>